<dbReference type="Proteomes" id="UP000027866">
    <property type="component" value="Unassembled WGS sequence"/>
</dbReference>
<organism evidence="2 3">
    <name type="scientific">Erythrobacter litoralis</name>
    <dbReference type="NCBI Taxonomy" id="39960"/>
    <lineage>
        <taxon>Bacteria</taxon>
        <taxon>Pseudomonadati</taxon>
        <taxon>Pseudomonadota</taxon>
        <taxon>Alphaproteobacteria</taxon>
        <taxon>Sphingomonadales</taxon>
        <taxon>Erythrobacteraceae</taxon>
        <taxon>Erythrobacter/Porphyrobacter group</taxon>
        <taxon>Erythrobacter</taxon>
    </lineage>
</organism>
<accession>A0A074MBS5</accession>
<dbReference type="InterPro" id="IPR052909">
    <property type="entry name" value="Transposase_6_like"/>
</dbReference>
<feature type="domain" description="Insertion element IS402-like" evidence="1">
    <location>
        <begin position="33"/>
        <end position="99"/>
    </location>
</feature>
<dbReference type="PANTHER" id="PTHR46637:SF1">
    <property type="entry name" value="BLL5188 PROTEIN"/>
    <property type="match status" value="1"/>
</dbReference>
<evidence type="ECO:0000313" key="2">
    <source>
        <dbReference type="EMBL" id="KEO92241.1"/>
    </source>
</evidence>
<keyword evidence="3" id="KW-1185">Reference proteome</keyword>
<dbReference type="PANTHER" id="PTHR46637">
    <property type="entry name" value="TIS1421-TRANSPOSASE PROTEIN A"/>
    <property type="match status" value="1"/>
</dbReference>
<evidence type="ECO:0000259" key="1">
    <source>
        <dbReference type="Pfam" id="PF13340"/>
    </source>
</evidence>
<dbReference type="Pfam" id="PF13340">
    <property type="entry name" value="DUF4096"/>
    <property type="match status" value="1"/>
</dbReference>
<protein>
    <submittedName>
        <fullName evidence="2">Transposase</fullName>
    </submittedName>
</protein>
<sequence length="164" mass="18176">MSPQKAAPQSLKFVIRPLAPQSCQKQQVLRGVQVIGPLLPPERGRWARPAGDNRRFLNGMLHMLRVGCPWRDMHERYGKWNSVYVRFGRWAEQGVWDALLQTLVDLGLTDDWQHMIDSTGVRGHVSAAGGKGGLVRMLLVDHAAALRAKSTPAATIRDCLSASS</sequence>
<evidence type="ECO:0000313" key="3">
    <source>
        <dbReference type="Proteomes" id="UP000027866"/>
    </source>
</evidence>
<name>A0A074MBS5_9SPHN</name>
<comment type="caution">
    <text evidence="2">The sequence shown here is derived from an EMBL/GenBank/DDBJ whole genome shotgun (WGS) entry which is preliminary data.</text>
</comment>
<dbReference type="InterPro" id="IPR025161">
    <property type="entry name" value="IS402-like_dom"/>
</dbReference>
<dbReference type="EMBL" id="JMIX01000010">
    <property type="protein sequence ID" value="KEO92241.1"/>
    <property type="molecule type" value="Genomic_DNA"/>
</dbReference>
<dbReference type="AlphaFoldDB" id="A0A074MBS5"/>
<proteinExistence type="predicted"/>
<reference evidence="2 3" key="1">
    <citation type="submission" date="2014-04" db="EMBL/GenBank/DDBJ databases">
        <title>A comprehensive comparison of genomes of Erythrobacter spp. Strains.</title>
        <authorList>
            <person name="Zheng Q."/>
        </authorList>
    </citation>
    <scope>NUCLEOTIDE SEQUENCE [LARGE SCALE GENOMIC DNA]</scope>
    <source>
        <strain evidence="2 3">DSM 8509</strain>
    </source>
</reference>
<gene>
    <name evidence="2" type="ORF">EH32_00405</name>
</gene>